<comment type="similarity">
    <text evidence="5">Belongs to the class I-like SAM-binding methyltransferase superfamily. RsmB/NOP family.</text>
</comment>
<dbReference type="InterPro" id="IPR029063">
    <property type="entry name" value="SAM-dependent_MTases_sf"/>
</dbReference>
<dbReference type="PRINTS" id="PR02008">
    <property type="entry name" value="RCMTFAMILY"/>
</dbReference>
<feature type="binding site" evidence="5">
    <location>
        <position position="134"/>
    </location>
    <ligand>
        <name>S-adenosyl-L-methionine</name>
        <dbReference type="ChEBI" id="CHEBI:59789"/>
    </ligand>
</feature>
<reference evidence="7" key="1">
    <citation type="journal article" date="2021" name="PeerJ">
        <title>Extensive microbial diversity within the chicken gut microbiome revealed by metagenomics and culture.</title>
        <authorList>
            <person name="Gilroy R."/>
            <person name="Ravi A."/>
            <person name="Getino M."/>
            <person name="Pursley I."/>
            <person name="Horton D.L."/>
            <person name="Alikhan N.F."/>
            <person name="Baker D."/>
            <person name="Gharbi K."/>
            <person name="Hall N."/>
            <person name="Watson M."/>
            <person name="Adriaenssens E.M."/>
            <person name="Foster-Nyarko E."/>
            <person name="Jarju S."/>
            <person name="Secka A."/>
            <person name="Antonio M."/>
            <person name="Oren A."/>
            <person name="Chaudhuri R.R."/>
            <person name="La Ragione R."/>
            <person name="Hildebrand F."/>
            <person name="Pallen M.J."/>
        </authorList>
    </citation>
    <scope>NUCLEOTIDE SEQUENCE</scope>
    <source>
        <strain evidence="7">Gambia15-2214</strain>
    </source>
</reference>
<evidence type="ECO:0000256" key="2">
    <source>
        <dbReference type="ARBA" id="ARBA00022679"/>
    </source>
</evidence>
<dbReference type="GO" id="GO:0003723">
    <property type="term" value="F:RNA binding"/>
    <property type="evidence" value="ECO:0007669"/>
    <property type="project" value="UniProtKB-UniRule"/>
</dbReference>
<dbReference type="CDD" id="cd02440">
    <property type="entry name" value="AdoMet_MTases"/>
    <property type="match status" value="1"/>
</dbReference>
<dbReference type="InterPro" id="IPR023267">
    <property type="entry name" value="RCMT"/>
</dbReference>
<dbReference type="Pfam" id="PF01189">
    <property type="entry name" value="Methyltr_RsmB-F"/>
    <property type="match status" value="1"/>
</dbReference>
<evidence type="ECO:0000256" key="1">
    <source>
        <dbReference type="ARBA" id="ARBA00022603"/>
    </source>
</evidence>
<keyword evidence="3 5" id="KW-0949">S-adenosyl-L-methionine</keyword>
<dbReference type="PROSITE" id="PS51686">
    <property type="entry name" value="SAM_MT_RSMB_NOP"/>
    <property type="match status" value="1"/>
</dbReference>
<organism evidence="7 8">
    <name type="scientific">Candidatus Treponema excrementipullorum</name>
    <dbReference type="NCBI Taxonomy" id="2838768"/>
    <lineage>
        <taxon>Bacteria</taxon>
        <taxon>Pseudomonadati</taxon>
        <taxon>Spirochaetota</taxon>
        <taxon>Spirochaetia</taxon>
        <taxon>Spirochaetales</taxon>
        <taxon>Treponemataceae</taxon>
        <taxon>Treponema</taxon>
    </lineage>
</organism>
<dbReference type="GO" id="GO:0008173">
    <property type="term" value="F:RNA methyltransferase activity"/>
    <property type="evidence" value="ECO:0007669"/>
    <property type="project" value="InterPro"/>
</dbReference>
<dbReference type="InterPro" id="IPR049560">
    <property type="entry name" value="MeTrfase_RsmB-F_NOP2_cat"/>
</dbReference>
<dbReference type="GO" id="GO:0001510">
    <property type="term" value="P:RNA methylation"/>
    <property type="evidence" value="ECO:0007669"/>
    <property type="project" value="InterPro"/>
</dbReference>
<feature type="active site" description="Nucleophile" evidence="5">
    <location>
        <position position="205"/>
    </location>
</feature>
<dbReference type="AlphaFoldDB" id="A0A9E2L2X5"/>
<keyword evidence="2 5" id="KW-0808">Transferase</keyword>
<evidence type="ECO:0000313" key="8">
    <source>
        <dbReference type="Proteomes" id="UP000823914"/>
    </source>
</evidence>
<evidence type="ECO:0000256" key="4">
    <source>
        <dbReference type="ARBA" id="ARBA00022884"/>
    </source>
</evidence>
<dbReference type="Proteomes" id="UP000823914">
    <property type="component" value="Unassembled WGS sequence"/>
</dbReference>
<comment type="caution">
    <text evidence="7">The sequence shown here is derived from an EMBL/GenBank/DDBJ whole genome shotgun (WGS) entry which is preliminary data.</text>
</comment>
<name>A0A9E2L2X5_9SPIR</name>
<evidence type="ECO:0000313" key="7">
    <source>
        <dbReference type="EMBL" id="MBU3850304.1"/>
    </source>
</evidence>
<dbReference type="PANTHER" id="PTHR22807">
    <property type="entry name" value="NOP2 YEAST -RELATED NOL1/NOP2/FMU SUN DOMAIN-CONTAINING"/>
    <property type="match status" value="1"/>
</dbReference>
<feature type="binding site" evidence="5">
    <location>
        <position position="103"/>
    </location>
    <ligand>
        <name>S-adenosyl-L-methionine</name>
        <dbReference type="ChEBI" id="CHEBI:59789"/>
    </ligand>
</feature>
<dbReference type="SUPFAM" id="SSF53335">
    <property type="entry name" value="S-adenosyl-L-methionine-dependent methyltransferases"/>
    <property type="match status" value="1"/>
</dbReference>
<sequence>MAKKKTSTQQLRGKEGFELYYHNIFKDRWPDLKEALLRENQSVAWKTYAEGKEYFLDIGSVCAALALPLEGASRILDMCAAPGGKTLVLASRMEEDAGLVCNERSRERYGRLLRVLEDHLGEEVRQRVKAICTDGTQLCLNKDNVYDRILLDAPCSSERHVLTSPHYLDQWSPARIKTLSVSQWALLSSGYRMLSPGGYLLYATCALSPEENDKVVSRLEKKFDDAEFMDTLPVLPSEHEQLFLQFLPTQELPIPEKTDKGFHILPDTAAGAGPLYFALIHKKEL</sequence>
<keyword evidence="4 5" id="KW-0694">RNA-binding</keyword>
<evidence type="ECO:0000256" key="3">
    <source>
        <dbReference type="ARBA" id="ARBA00022691"/>
    </source>
</evidence>
<dbReference type="InterPro" id="IPR001678">
    <property type="entry name" value="MeTrfase_RsmB-F_NOP2_dom"/>
</dbReference>
<dbReference type="PANTHER" id="PTHR22807:SF30">
    <property type="entry name" value="28S RRNA (CYTOSINE(4447)-C(5))-METHYLTRANSFERASE-RELATED"/>
    <property type="match status" value="1"/>
</dbReference>
<gene>
    <name evidence="7" type="ORF">IAA16_07035</name>
</gene>
<feature type="domain" description="SAM-dependent MTase RsmB/NOP-type" evidence="6">
    <location>
        <begin position="1"/>
        <end position="283"/>
    </location>
</feature>
<reference evidence="7" key="2">
    <citation type="submission" date="2021-04" db="EMBL/GenBank/DDBJ databases">
        <authorList>
            <person name="Gilroy R."/>
        </authorList>
    </citation>
    <scope>NUCLEOTIDE SEQUENCE</scope>
    <source>
        <strain evidence="7">Gambia15-2214</strain>
    </source>
</reference>
<evidence type="ECO:0000259" key="6">
    <source>
        <dbReference type="PROSITE" id="PS51686"/>
    </source>
</evidence>
<keyword evidence="1 5" id="KW-0489">Methyltransferase</keyword>
<dbReference type="Gene3D" id="3.40.50.150">
    <property type="entry name" value="Vaccinia Virus protein VP39"/>
    <property type="match status" value="1"/>
</dbReference>
<feature type="binding site" evidence="5">
    <location>
        <begin position="79"/>
        <end position="85"/>
    </location>
    <ligand>
        <name>S-adenosyl-L-methionine</name>
        <dbReference type="ChEBI" id="CHEBI:59789"/>
    </ligand>
</feature>
<feature type="binding site" evidence="5">
    <location>
        <position position="152"/>
    </location>
    <ligand>
        <name>S-adenosyl-L-methionine</name>
        <dbReference type="ChEBI" id="CHEBI:59789"/>
    </ligand>
</feature>
<accession>A0A9E2L2X5</accession>
<protein>
    <submittedName>
        <fullName evidence="7">RsmB/NOP family class I SAM-dependent RNA methyltransferase</fullName>
    </submittedName>
</protein>
<dbReference type="EMBL" id="JAHLFV010000166">
    <property type="protein sequence ID" value="MBU3850304.1"/>
    <property type="molecule type" value="Genomic_DNA"/>
</dbReference>
<proteinExistence type="inferred from homology"/>
<evidence type="ECO:0000256" key="5">
    <source>
        <dbReference type="PROSITE-ProRule" id="PRU01023"/>
    </source>
</evidence>